<accession>A0ABY6N736</accession>
<evidence type="ECO:0000256" key="1">
    <source>
        <dbReference type="SAM" id="Phobius"/>
    </source>
</evidence>
<reference evidence="2" key="1">
    <citation type="submission" date="2022-06" db="EMBL/GenBank/DDBJ databases">
        <title>Alkalimarinus sp. nov., isolated from gut of a Alitta virens.</title>
        <authorList>
            <person name="Yang A.I."/>
            <person name="Shin N.-R."/>
        </authorList>
    </citation>
    <scope>NUCLEOTIDE SEQUENCE</scope>
    <source>
        <strain evidence="2">A2M4</strain>
    </source>
</reference>
<dbReference type="Proteomes" id="UP001163739">
    <property type="component" value="Chromosome"/>
</dbReference>
<sequence>MFHVTRSSSTRLFYAAYALLTINLISVSSNAAARPLADKAGWGADLGITVGFTQQQSQFNVDDDNAVTTNLSNSGKETRGGQLLPLARLDFTLDSLKTQYYVGNSRENVGKGAFQIEVGGSHQFEDNSILTLAYFPKLPFIGETWKDPYLTNQTREKTDETAQGGRIKLKNIAGSYLDVQYAFADSDIDTELSGSSLAQLTDSDRSKLHRDAFYQRVTIDQMLSISDNVIIQPGIMYTHANAKGEANGHDEYALRLQVIYWKTRHLVTGTALYGRLKASIDNPVFNKREKTDRASLFALYKYKKPFNLDNWSLMAIGFWGETDSNITFYNRSGAGLGIGATYEWR</sequence>
<gene>
    <name evidence="2" type="ORF">NKI27_09375</name>
</gene>
<keyword evidence="1" id="KW-1133">Transmembrane helix</keyword>
<evidence type="ECO:0000313" key="2">
    <source>
        <dbReference type="EMBL" id="UZE97923.1"/>
    </source>
</evidence>
<keyword evidence="1" id="KW-0472">Membrane</keyword>
<evidence type="ECO:0000313" key="3">
    <source>
        <dbReference type="Proteomes" id="UP001163739"/>
    </source>
</evidence>
<keyword evidence="3" id="KW-1185">Reference proteome</keyword>
<name>A0ABY6N736_9ALTE</name>
<dbReference type="RefSeq" id="WP_265049396.1">
    <property type="nucleotide sequence ID" value="NZ_CP100390.1"/>
</dbReference>
<dbReference type="Pfam" id="PF11059">
    <property type="entry name" value="DUF2860"/>
    <property type="match status" value="1"/>
</dbReference>
<dbReference type="InterPro" id="IPR016896">
    <property type="entry name" value="DUF2860"/>
</dbReference>
<protein>
    <submittedName>
        <fullName evidence="2">DUF2860 domain-containing protein</fullName>
    </submittedName>
</protein>
<proteinExistence type="predicted"/>
<dbReference type="EMBL" id="CP100390">
    <property type="protein sequence ID" value="UZE97923.1"/>
    <property type="molecule type" value="Genomic_DNA"/>
</dbReference>
<organism evidence="2 3">
    <name type="scientific">Alkalimarinus alittae</name>
    <dbReference type="NCBI Taxonomy" id="2961619"/>
    <lineage>
        <taxon>Bacteria</taxon>
        <taxon>Pseudomonadati</taxon>
        <taxon>Pseudomonadota</taxon>
        <taxon>Gammaproteobacteria</taxon>
        <taxon>Alteromonadales</taxon>
        <taxon>Alteromonadaceae</taxon>
        <taxon>Alkalimarinus</taxon>
    </lineage>
</organism>
<dbReference type="PIRSF" id="PIRSF028696">
    <property type="entry name" value="UCP028696"/>
    <property type="match status" value="1"/>
</dbReference>
<feature type="transmembrane region" description="Helical" evidence="1">
    <location>
        <begin position="12"/>
        <end position="29"/>
    </location>
</feature>
<keyword evidence="1" id="KW-0812">Transmembrane</keyword>